<accession>A0A8X6SLJ0</accession>
<name>A0A8X6SLJ0_TRICX</name>
<protein>
    <submittedName>
        <fullName evidence="1">Uncharacterized protein</fullName>
    </submittedName>
</protein>
<proteinExistence type="predicted"/>
<comment type="caution">
    <text evidence="1">The sequence shown here is derived from an EMBL/GenBank/DDBJ whole genome shotgun (WGS) entry which is preliminary data.</text>
</comment>
<organism evidence="1 2">
    <name type="scientific">Trichonephila clavipes</name>
    <name type="common">Golden silk orbweaver</name>
    <name type="synonym">Nephila clavipes</name>
    <dbReference type="NCBI Taxonomy" id="2585209"/>
    <lineage>
        <taxon>Eukaryota</taxon>
        <taxon>Metazoa</taxon>
        <taxon>Ecdysozoa</taxon>
        <taxon>Arthropoda</taxon>
        <taxon>Chelicerata</taxon>
        <taxon>Arachnida</taxon>
        <taxon>Araneae</taxon>
        <taxon>Araneomorphae</taxon>
        <taxon>Entelegynae</taxon>
        <taxon>Araneoidea</taxon>
        <taxon>Nephilidae</taxon>
        <taxon>Trichonephila</taxon>
    </lineage>
</organism>
<sequence>MMPTWLSRQDFAKFTLNRHYSIREDMKKITRECVEVFVNASKTVNEDLEVTDSQTESGCCTLVVRITDSCLAFHEFGTGTTENQPCKSAVAR</sequence>
<keyword evidence="2" id="KW-1185">Reference proteome</keyword>
<gene>
    <name evidence="1" type="ORF">TNCV_1286221</name>
</gene>
<dbReference type="AlphaFoldDB" id="A0A8X6SLJ0"/>
<dbReference type="Proteomes" id="UP000887159">
    <property type="component" value="Unassembled WGS sequence"/>
</dbReference>
<evidence type="ECO:0000313" key="2">
    <source>
        <dbReference type="Proteomes" id="UP000887159"/>
    </source>
</evidence>
<dbReference type="EMBL" id="BMAU01021335">
    <property type="protein sequence ID" value="GFY15977.1"/>
    <property type="molecule type" value="Genomic_DNA"/>
</dbReference>
<evidence type="ECO:0000313" key="1">
    <source>
        <dbReference type="EMBL" id="GFY15977.1"/>
    </source>
</evidence>
<reference evidence="1" key="1">
    <citation type="submission" date="2020-08" db="EMBL/GenBank/DDBJ databases">
        <title>Multicomponent nature underlies the extraordinary mechanical properties of spider dragline silk.</title>
        <authorList>
            <person name="Kono N."/>
            <person name="Nakamura H."/>
            <person name="Mori M."/>
            <person name="Yoshida Y."/>
            <person name="Ohtoshi R."/>
            <person name="Malay A.D."/>
            <person name="Moran D.A.P."/>
            <person name="Tomita M."/>
            <person name="Numata K."/>
            <person name="Arakawa K."/>
        </authorList>
    </citation>
    <scope>NUCLEOTIDE SEQUENCE</scope>
</reference>